<dbReference type="Gene3D" id="1.20.5.190">
    <property type="match status" value="1"/>
</dbReference>
<keyword evidence="1" id="KW-0112">Calmodulin-binding</keyword>
<dbReference type="Pfam" id="PF00612">
    <property type="entry name" value="IQ"/>
    <property type="match status" value="2"/>
</dbReference>
<feature type="compositionally biased region" description="Polar residues" evidence="4">
    <location>
        <begin position="387"/>
        <end position="402"/>
    </location>
</feature>
<dbReference type="InterPro" id="IPR000048">
    <property type="entry name" value="IQ_motif_EF-hand-BS"/>
</dbReference>
<reference evidence="6" key="1">
    <citation type="submission" date="2022-05" db="EMBL/GenBank/DDBJ databases">
        <title>The Musa troglodytarum L. genome provides insights into the mechanism of non-climacteric behaviour and enrichment of carotenoids.</title>
        <authorList>
            <person name="Wang J."/>
        </authorList>
    </citation>
    <scope>NUCLEOTIDE SEQUENCE</scope>
    <source>
        <tissue evidence="6">Leaf</tissue>
    </source>
</reference>
<dbReference type="OrthoDB" id="1905649at2759"/>
<dbReference type="PANTHER" id="PTHR32295">
    <property type="entry name" value="IQ-DOMAIN 5-RELATED"/>
    <property type="match status" value="1"/>
</dbReference>
<proteinExistence type="inferred from homology"/>
<protein>
    <submittedName>
        <fullName evidence="6">IQ calmodulin-binding motif</fullName>
    </submittedName>
</protein>
<keyword evidence="7" id="KW-1185">Reference proteome</keyword>
<evidence type="ECO:0000256" key="1">
    <source>
        <dbReference type="ARBA" id="ARBA00022860"/>
    </source>
</evidence>
<organism evidence="6 7">
    <name type="scientific">Musa troglodytarum</name>
    <name type="common">fe'i banana</name>
    <dbReference type="NCBI Taxonomy" id="320322"/>
    <lineage>
        <taxon>Eukaryota</taxon>
        <taxon>Viridiplantae</taxon>
        <taxon>Streptophyta</taxon>
        <taxon>Embryophyta</taxon>
        <taxon>Tracheophyta</taxon>
        <taxon>Spermatophyta</taxon>
        <taxon>Magnoliopsida</taxon>
        <taxon>Liliopsida</taxon>
        <taxon>Zingiberales</taxon>
        <taxon>Musaceae</taxon>
        <taxon>Musa</taxon>
    </lineage>
</organism>
<sequence length="631" mass="69368">MGICCLFVGDFWTCFSQIDLCAEIYLLFQVFLMGKSPAKWIKSVLFGKKASRSHTSKAKDCSKAAVEKEHVAGRKPSLVAVTSPVISEPVLVNTNSSGLSSENRTASTSNTGAVTFPLSQSVQNQVIVGPHVSSDATQVLEVCAATKVQAAFKGFLSRRAFRALKGIIRLQALIRGHLVRRQAVATLHCTWGIVKFQALVRGQRARLSGIGLEVRTKYRRVKNVDNKKLGFSKVQLSSSRFLCQLLSALPVAKPLQMYYDPAEPNSVFSWLGRWTSSHFWKPLPQPKKPLNVKSRVRCSSAVESESVRLKPNVHRNVPAKVDVMTEPERYKRHSRKMPSPPADSMAENPQSEIEKVKRSLRKVSSSTKEASEKPESENQKPGCTPRKVTTSLSDAPQQSVEESSMKIKNEGVAPLDGNCEVDATINSVALDGPMNPEIVDSPAIKLHISEDICNEELSSKDNQSSNEIQKSSKRRASFPSKPEPLAENALQNAPKLPSYMATTESAKAKLRGQVSPRFGSDSLERNNITRRHSLPSSMNGKLSSQSPRTHKLIQASCKDGIRNDRSFSSSRDGSGMTPFLRGQFKWNGGGDVLGMVIQVLPRTATFASWQQASFVLFVLRCKGVCCNPCPI</sequence>
<evidence type="ECO:0000313" key="7">
    <source>
        <dbReference type="Proteomes" id="UP001055439"/>
    </source>
</evidence>
<comment type="subunit">
    <text evidence="3">Binds to multiple calmodulin (CaM) in the presence of Ca(2+) and CaM-like proteins.</text>
</comment>
<name>A0A9E7EZZ3_9LILI</name>
<dbReference type="Pfam" id="PF13178">
    <property type="entry name" value="DUF4005"/>
    <property type="match status" value="1"/>
</dbReference>
<feature type="compositionally biased region" description="Polar residues" evidence="4">
    <location>
        <begin position="534"/>
        <end position="547"/>
    </location>
</feature>
<evidence type="ECO:0000256" key="3">
    <source>
        <dbReference type="ARBA" id="ARBA00024378"/>
    </source>
</evidence>
<feature type="region of interest" description="Disordered" evidence="4">
    <location>
        <begin position="301"/>
        <end position="405"/>
    </location>
</feature>
<dbReference type="EMBL" id="CP097504">
    <property type="protein sequence ID" value="URD85581.1"/>
    <property type="molecule type" value="Genomic_DNA"/>
</dbReference>
<feature type="domain" description="DUF4005" evidence="5">
    <location>
        <begin position="466"/>
        <end position="559"/>
    </location>
</feature>
<feature type="region of interest" description="Disordered" evidence="4">
    <location>
        <begin position="456"/>
        <end position="548"/>
    </location>
</feature>
<evidence type="ECO:0000259" key="5">
    <source>
        <dbReference type="Pfam" id="PF13178"/>
    </source>
</evidence>
<accession>A0A9E7EZZ3</accession>
<evidence type="ECO:0000256" key="4">
    <source>
        <dbReference type="SAM" id="MobiDB-lite"/>
    </source>
</evidence>
<dbReference type="CDD" id="cd23767">
    <property type="entry name" value="IQCD"/>
    <property type="match status" value="1"/>
</dbReference>
<dbReference type="SMART" id="SM00015">
    <property type="entry name" value="IQ"/>
    <property type="match status" value="2"/>
</dbReference>
<dbReference type="Proteomes" id="UP001055439">
    <property type="component" value="Chromosome 2"/>
</dbReference>
<evidence type="ECO:0000256" key="2">
    <source>
        <dbReference type="ARBA" id="ARBA00024341"/>
    </source>
</evidence>
<dbReference type="InterPro" id="IPR025064">
    <property type="entry name" value="DUF4005"/>
</dbReference>
<evidence type="ECO:0000313" key="6">
    <source>
        <dbReference type="EMBL" id="URD85581.1"/>
    </source>
</evidence>
<feature type="compositionally biased region" description="Polar residues" evidence="4">
    <location>
        <begin position="460"/>
        <end position="469"/>
    </location>
</feature>
<feature type="compositionally biased region" description="Basic and acidic residues" evidence="4">
    <location>
        <begin position="369"/>
        <end position="378"/>
    </location>
</feature>
<dbReference type="PANTHER" id="PTHR32295:SF281">
    <property type="entry name" value="PROTEIN IQ-DOMAIN 31"/>
    <property type="match status" value="1"/>
</dbReference>
<comment type="similarity">
    <text evidence="2">Belongs to the IQD family.</text>
</comment>
<dbReference type="AlphaFoldDB" id="A0A9E7EZZ3"/>
<gene>
    <name evidence="6" type="ORF">MUK42_28123</name>
</gene>
<dbReference type="PROSITE" id="PS50096">
    <property type="entry name" value="IQ"/>
    <property type="match status" value="2"/>
</dbReference>
<dbReference type="GO" id="GO:0005516">
    <property type="term" value="F:calmodulin binding"/>
    <property type="evidence" value="ECO:0007669"/>
    <property type="project" value="UniProtKB-KW"/>
</dbReference>